<dbReference type="EMBL" id="BKCJ010006221">
    <property type="protein sequence ID" value="GEU70998.1"/>
    <property type="molecule type" value="Genomic_DNA"/>
</dbReference>
<protein>
    <submittedName>
        <fullName evidence="3">Ribonuclease H-like domain-containing protein</fullName>
    </submittedName>
</protein>
<evidence type="ECO:0000313" key="3">
    <source>
        <dbReference type="EMBL" id="GEU70998.1"/>
    </source>
</evidence>
<feature type="region of interest" description="Disordered" evidence="1">
    <location>
        <begin position="378"/>
        <end position="400"/>
    </location>
</feature>
<comment type="caution">
    <text evidence="3">The sequence shown here is derived from an EMBL/GenBank/DDBJ whole genome shotgun (WGS) entry which is preliminary data.</text>
</comment>
<proteinExistence type="predicted"/>
<evidence type="ECO:0000259" key="2">
    <source>
        <dbReference type="Pfam" id="PF07727"/>
    </source>
</evidence>
<sequence length="538" mass="61690">MVTRFRVGTNHPTKHLNLHVSSVSPLPKYYPDAFNDQNWQNAMCDEYIALIKNKTWTLVPRPPDTNIVRCTWIFHHRHGTDTAYLLLYVDDIVITASSESLLQQIIRSLHQEFAKTDLGPLNYFLGILITHDSSRLILSQKKYALQILDMAHMDNCNLSRTPIDTESKLRSDGDPVSNPTLYRSLAGSLQYLTFTRLDIFYAVQQVCLYMHNPREPQFFALKQIMRYVHGTLDYGLQLFSSSTTDLVSYSDADWAGCPNNRCSTSCYCVFLGNNLLSWSSKRQPTLSHSSAEAKYHGVANAIAETYKRIEHIEIDIHSVRDLVIVGQVRILHVPSHYQFTKIFTKGLPSALFEEFCTTLSVWCPPALTAGSEKVKSIASKAKKKSSDDQTPPSDSEGKEHEMAVRDFKKYLKEMDQKALVGGSWSDSKEEEYEKTNEETCLMAHDVVSFYTLFQGHLTPEMMQICPKYMLNHFFLCFNHLEGIWRKYIHFGLNMGRNSTGLQLYPKMIKNWHRVRGDGVIRPCDGIRRDNIRDLDDSV</sequence>
<dbReference type="PANTHER" id="PTHR11439">
    <property type="entry name" value="GAG-POL-RELATED RETROTRANSPOSON"/>
    <property type="match status" value="1"/>
</dbReference>
<accession>A0A6L2MAX4</accession>
<dbReference type="InterPro" id="IPR013103">
    <property type="entry name" value="RVT_2"/>
</dbReference>
<feature type="domain" description="Reverse transcriptase Ty1/copia-type" evidence="2">
    <location>
        <begin position="84"/>
        <end position="163"/>
    </location>
</feature>
<dbReference type="CDD" id="cd09272">
    <property type="entry name" value="RNase_HI_RT_Ty1"/>
    <property type="match status" value="1"/>
</dbReference>
<dbReference type="Pfam" id="PF07727">
    <property type="entry name" value="RVT_2"/>
    <property type="match status" value="1"/>
</dbReference>
<dbReference type="SUPFAM" id="SSF56672">
    <property type="entry name" value="DNA/RNA polymerases"/>
    <property type="match status" value="1"/>
</dbReference>
<evidence type="ECO:0000256" key="1">
    <source>
        <dbReference type="SAM" id="MobiDB-lite"/>
    </source>
</evidence>
<name>A0A6L2MAX4_TANCI</name>
<organism evidence="3">
    <name type="scientific">Tanacetum cinerariifolium</name>
    <name type="common">Dalmatian daisy</name>
    <name type="synonym">Chrysanthemum cinerariifolium</name>
    <dbReference type="NCBI Taxonomy" id="118510"/>
    <lineage>
        <taxon>Eukaryota</taxon>
        <taxon>Viridiplantae</taxon>
        <taxon>Streptophyta</taxon>
        <taxon>Embryophyta</taxon>
        <taxon>Tracheophyta</taxon>
        <taxon>Spermatophyta</taxon>
        <taxon>Magnoliopsida</taxon>
        <taxon>eudicotyledons</taxon>
        <taxon>Gunneridae</taxon>
        <taxon>Pentapetalae</taxon>
        <taxon>asterids</taxon>
        <taxon>campanulids</taxon>
        <taxon>Asterales</taxon>
        <taxon>Asteraceae</taxon>
        <taxon>Asteroideae</taxon>
        <taxon>Anthemideae</taxon>
        <taxon>Anthemidinae</taxon>
        <taxon>Tanacetum</taxon>
    </lineage>
</organism>
<dbReference type="AlphaFoldDB" id="A0A6L2MAX4"/>
<gene>
    <name evidence="3" type="ORF">Tci_042976</name>
</gene>
<dbReference type="InterPro" id="IPR043502">
    <property type="entry name" value="DNA/RNA_pol_sf"/>
</dbReference>
<dbReference type="PANTHER" id="PTHR11439:SF524">
    <property type="entry name" value="RNA-DIRECTED DNA POLYMERASE, PROTEIN KINASE RLK-PELLE-DLSV FAMILY"/>
    <property type="match status" value="1"/>
</dbReference>
<reference evidence="3" key="1">
    <citation type="journal article" date="2019" name="Sci. Rep.">
        <title>Draft genome of Tanacetum cinerariifolium, the natural source of mosquito coil.</title>
        <authorList>
            <person name="Yamashiro T."/>
            <person name="Shiraishi A."/>
            <person name="Satake H."/>
            <person name="Nakayama K."/>
        </authorList>
    </citation>
    <scope>NUCLEOTIDE SEQUENCE</scope>
</reference>